<dbReference type="PATRIC" id="fig|45070.6.peg.2185"/>
<comment type="caution">
    <text evidence="1">The sequence shown here is derived from an EMBL/GenBank/DDBJ whole genome shotgun (WGS) entry which is preliminary data.</text>
</comment>
<accession>A0A0W0WNQ2</accession>
<name>A0A0W0WNQ2_9GAMM</name>
<dbReference type="OrthoDB" id="9920997at2"/>
<dbReference type="Proteomes" id="UP000054725">
    <property type="component" value="Unassembled WGS sequence"/>
</dbReference>
<dbReference type="EMBL" id="LNYO01000020">
    <property type="protein sequence ID" value="KTD33928.1"/>
    <property type="molecule type" value="Genomic_DNA"/>
</dbReference>
<evidence type="ECO:0000313" key="2">
    <source>
        <dbReference type="Proteomes" id="UP000054725"/>
    </source>
</evidence>
<gene>
    <name evidence="1" type="ORF">Lnau_2072</name>
</gene>
<organism evidence="1 2">
    <name type="scientific">Legionella nautarum</name>
    <dbReference type="NCBI Taxonomy" id="45070"/>
    <lineage>
        <taxon>Bacteria</taxon>
        <taxon>Pseudomonadati</taxon>
        <taxon>Pseudomonadota</taxon>
        <taxon>Gammaproteobacteria</taxon>
        <taxon>Legionellales</taxon>
        <taxon>Legionellaceae</taxon>
        <taxon>Legionella</taxon>
    </lineage>
</organism>
<proteinExistence type="predicted"/>
<reference evidence="1 2" key="1">
    <citation type="submission" date="2015-11" db="EMBL/GenBank/DDBJ databases">
        <title>Genomic analysis of 38 Legionella species identifies large and diverse effector repertoires.</title>
        <authorList>
            <person name="Burstein D."/>
            <person name="Amaro F."/>
            <person name="Zusman T."/>
            <person name="Lifshitz Z."/>
            <person name="Cohen O."/>
            <person name="Gilbert J.A."/>
            <person name="Pupko T."/>
            <person name="Shuman H.A."/>
            <person name="Segal G."/>
        </authorList>
    </citation>
    <scope>NUCLEOTIDE SEQUENCE [LARGE SCALE GENOMIC DNA]</scope>
    <source>
        <strain evidence="1 2">ATCC 49506</strain>
    </source>
</reference>
<dbReference type="RefSeq" id="WP_058505087.1">
    <property type="nucleotide sequence ID" value="NZ_CAAAIF010000038.1"/>
</dbReference>
<dbReference type="STRING" id="45070.Lnau_2072"/>
<evidence type="ECO:0000313" key="1">
    <source>
        <dbReference type="EMBL" id="KTD33928.1"/>
    </source>
</evidence>
<keyword evidence="2" id="KW-1185">Reference proteome</keyword>
<protein>
    <submittedName>
        <fullName evidence="1">Uncharacterized protein</fullName>
    </submittedName>
</protein>
<dbReference type="AlphaFoldDB" id="A0A0W0WNQ2"/>
<sequence length="179" mass="21103">MEFKERREQFFNRFGIEYSISKDEAIVFLKNGIKNSLENIDMELSEEQIRNYCNQFGYSVAFDYGPEGKYGHNIFKCITEEGNFHVYLFKLESLFNCNFSHNFHGNKRSFVKEELYKEIKNVFINSTLDLLFINSNQDYLIMPSGSKFLDEEIVTKTLKFLNKSAHSHLTWSNRSVHAS</sequence>